<organism evidence="1">
    <name type="scientific">Trypanosoma congolense (strain IL3000)</name>
    <dbReference type="NCBI Taxonomy" id="1068625"/>
    <lineage>
        <taxon>Eukaryota</taxon>
        <taxon>Discoba</taxon>
        <taxon>Euglenozoa</taxon>
        <taxon>Kinetoplastea</taxon>
        <taxon>Metakinetoplastina</taxon>
        <taxon>Trypanosomatida</taxon>
        <taxon>Trypanosomatidae</taxon>
        <taxon>Trypanosoma</taxon>
        <taxon>Nannomonas</taxon>
    </lineage>
</organism>
<dbReference type="AlphaFoldDB" id="G0UP69"/>
<accession>G0UP69</accession>
<name>G0UP69_TRYCI</name>
<dbReference type="PANTHER" id="PTHR46203">
    <property type="entry name" value="PROBABLE PEPTIDE CHAIN RELEASE FACTOR C12ORF65"/>
    <property type="match status" value="1"/>
</dbReference>
<proteinExistence type="predicted"/>
<dbReference type="PANTHER" id="PTHR46203:SF1">
    <property type="entry name" value="MITOCHONDRIAL TRANSLATION RELEASE FACTOR IN RESCUE"/>
    <property type="match status" value="1"/>
</dbReference>
<dbReference type="VEuPathDB" id="TriTrypDB:TcIL3000_6_4360"/>
<dbReference type="SUPFAM" id="SSF75620">
    <property type="entry name" value="Release factor"/>
    <property type="match status" value="1"/>
</dbReference>
<dbReference type="InterPro" id="IPR052405">
    <property type="entry name" value="Mito_Transl_Release_Factor"/>
</dbReference>
<dbReference type="EMBL" id="HE575319">
    <property type="protein sequence ID" value="CCC91180.1"/>
    <property type="molecule type" value="Genomic_DNA"/>
</dbReference>
<protein>
    <submittedName>
        <fullName evidence="1">Uncharacterized protein TCIL3000_6_4360</fullName>
    </submittedName>
</protein>
<gene>
    <name evidence="1" type="ORF">TCIL3000_6_4360</name>
</gene>
<dbReference type="Gene3D" id="3.30.160.20">
    <property type="match status" value="1"/>
</dbReference>
<evidence type="ECO:0000313" key="1">
    <source>
        <dbReference type="EMBL" id="CCC91180.1"/>
    </source>
</evidence>
<sequence length="473" mass="53690">MRVLCSPAVSVFSGFPCQRSVVKLYSPVEPCSVSSAPFLAHGRAFAALAEGRLSRRRYSEANTKGRSKDIQRIIKTLKLVPKAKLAAEFEKLHPREKLDVKRTLARRSSHVRSVLPTYKSVLFERTYFFREEDLHELSTLGQGPGGQATNRRMQTAIVKHVPTGICVKFSKFPSYWLNRKAAREALNLRLEEHLLGPKSRLGRLKCRREKRRLRRIKATHTMVERANIISAMRSQQREFHAVLTFQKPVPYAALIQLGMEQTKRSFFISDLFERECGQWWALLSKSFAFLNSGTATGGSGEVQHAQVPELLFYVFPSVLLTEDPPTSVQRYEWGQVQKCATCGTALRNVERALRCFVEIFGLCMHEESVAGAEGPTTLVIGRDGLNWVEFRPRMFKSSDQMTPLALAFFSHVVLSLSQLRCRREVEALCSYFSREAKVGASGSWAEQGIRGLRKVLERNSMLEELHQLKARVP</sequence>
<dbReference type="InterPro" id="IPR045853">
    <property type="entry name" value="Pep_chain_release_fac_I_sf"/>
</dbReference>
<reference evidence="1" key="1">
    <citation type="journal article" date="2012" name="Proc. Natl. Acad. Sci. U.S.A.">
        <title>Antigenic diversity is generated by distinct evolutionary mechanisms in African trypanosome species.</title>
        <authorList>
            <person name="Jackson A.P."/>
            <person name="Berry A."/>
            <person name="Aslett M."/>
            <person name="Allison H.C."/>
            <person name="Burton P."/>
            <person name="Vavrova-Anderson J."/>
            <person name="Brown R."/>
            <person name="Browne H."/>
            <person name="Corton N."/>
            <person name="Hauser H."/>
            <person name="Gamble J."/>
            <person name="Gilderthorp R."/>
            <person name="Marcello L."/>
            <person name="McQuillan J."/>
            <person name="Otto T.D."/>
            <person name="Quail M.A."/>
            <person name="Sanders M.J."/>
            <person name="van Tonder A."/>
            <person name="Ginger M.L."/>
            <person name="Field M.C."/>
            <person name="Barry J.D."/>
            <person name="Hertz-Fowler C."/>
            <person name="Berriman M."/>
        </authorList>
    </citation>
    <scope>NUCLEOTIDE SEQUENCE</scope>
    <source>
        <strain evidence="1">IL3000</strain>
    </source>
</reference>
<dbReference type="GO" id="GO:0005739">
    <property type="term" value="C:mitochondrion"/>
    <property type="evidence" value="ECO:0007669"/>
    <property type="project" value="TreeGrafter"/>
</dbReference>